<dbReference type="EMBL" id="NNRN01000029">
    <property type="protein sequence ID" value="OYR32386.1"/>
    <property type="molecule type" value="Genomic_DNA"/>
</dbReference>
<proteinExistence type="predicted"/>
<protein>
    <submittedName>
        <fullName evidence="1">Uncharacterized protein</fullName>
    </submittedName>
</protein>
<dbReference type="Proteomes" id="UP000216363">
    <property type="component" value="Unassembled WGS sequence"/>
</dbReference>
<name>A0A256H062_9HYPH</name>
<reference evidence="1 2" key="1">
    <citation type="submission" date="2017-07" db="EMBL/GenBank/DDBJ databases">
        <title>Draft genome of Ochrobactrum lupini type strain LUP21.</title>
        <authorList>
            <person name="Krzyzanowska D.M."/>
            <person name="Jafra S."/>
        </authorList>
    </citation>
    <scope>NUCLEOTIDE SEQUENCE [LARGE SCALE GENOMIC DNA]</scope>
    <source>
        <strain evidence="1 2">LUP21</strain>
    </source>
</reference>
<comment type="caution">
    <text evidence="1">The sequence shown here is derived from an EMBL/GenBank/DDBJ whole genome shotgun (WGS) entry which is preliminary data.</text>
</comment>
<dbReference type="AlphaFoldDB" id="A0A256H062"/>
<accession>A0A256H062</accession>
<organism evidence="1 2">
    <name type="scientific">Brucella lupini</name>
    <dbReference type="NCBI Taxonomy" id="255457"/>
    <lineage>
        <taxon>Bacteria</taxon>
        <taxon>Pseudomonadati</taxon>
        <taxon>Pseudomonadota</taxon>
        <taxon>Alphaproteobacteria</taxon>
        <taxon>Hyphomicrobiales</taxon>
        <taxon>Brucellaceae</taxon>
        <taxon>Brucella/Ochrobactrum group</taxon>
        <taxon>Brucella</taxon>
    </lineage>
</organism>
<evidence type="ECO:0000313" key="2">
    <source>
        <dbReference type="Proteomes" id="UP000216363"/>
    </source>
</evidence>
<sequence>MLLEATDALVRTTSKKRSSGKQCVFGYRKSLSQSFVSNRRVCR</sequence>
<gene>
    <name evidence="1" type="ORF">CES86_0042</name>
</gene>
<evidence type="ECO:0000313" key="1">
    <source>
        <dbReference type="EMBL" id="OYR32386.1"/>
    </source>
</evidence>